<dbReference type="RefSeq" id="WP_150997442.1">
    <property type="nucleotide sequence ID" value="NZ_BPQY01000633.1"/>
</dbReference>
<dbReference type="Proteomes" id="UP000474159">
    <property type="component" value="Unassembled WGS sequence"/>
</dbReference>
<proteinExistence type="predicted"/>
<dbReference type="EMBL" id="VZZK01000003">
    <property type="protein sequence ID" value="KAB1080850.1"/>
    <property type="molecule type" value="Genomic_DNA"/>
</dbReference>
<dbReference type="OrthoDB" id="9429756at2"/>
<evidence type="ECO:0000313" key="2">
    <source>
        <dbReference type="Proteomes" id="UP000474159"/>
    </source>
</evidence>
<keyword evidence="2" id="KW-1185">Reference proteome</keyword>
<accession>A0A6L3T285</accession>
<name>A0A6L3T285_9HYPH</name>
<evidence type="ECO:0000313" key="1">
    <source>
        <dbReference type="EMBL" id="KAB1080850.1"/>
    </source>
</evidence>
<gene>
    <name evidence="1" type="ORF">F6X53_03880</name>
</gene>
<organism evidence="1 2">
    <name type="scientific">Methylobacterium soli</name>
    <dbReference type="NCBI Taxonomy" id="553447"/>
    <lineage>
        <taxon>Bacteria</taxon>
        <taxon>Pseudomonadati</taxon>
        <taxon>Pseudomonadota</taxon>
        <taxon>Alphaproteobacteria</taxon>
        <taxon>Hyphomicrobiales</taxon>
        <taxon>Methylobacteriaceae</taxon>
        <taxon>Methylobacterium</taxon>
    </lineage>
</organism>
<reference evidence="1 2" key="1">
    <citation type="submission" date="2019-09" db="EMBL/GenBank/DDBJ databases">
        <title>YIM 48816 draft genome.</title>
        <authorList>
            <person name="Jiang L."/>
        </authorList>
    </citation>
    <scope>NUCLEOTIDE SEQUENCE [LARGE SCALE GENOMIC DNA]</scope>
    <source>
        <strain evidence="1 2">YIM 48816</strain>
    </source>
</reference>
<protein>
    <submittedName>
        <fullName evidence="1">Uncharacterized protein</fullName>
    </submittedName>
</protein>
<sequence>MNAITPTRDENSLSREELREIVRLLNRYGIAKFGDEWGPGAANPWLAGGERLEELLDKLDRTG</sequence>
<dbReference type="AlphaFoldDB" id="A0A6L3T285"/>
<comment type="caution">
    <text evidence="1">The sequence shown here is derived from an EMBL/GenBank/DDBJ whole genome shotgun (WGS) entry which is preliminary data.</text>
</comment>